<dbReference type="OrthoDB" id="9800746at2"/>
<accession>A0A1T4PF73</accession>
<protein>
    <submittedName>
        <fullName evidence="4">Nitrogenase molybdenum-iron protein NifN</fullName>
    </submittedName>
</protein>
<dbReference type="SUPFAM" id="SSF53807">
    <property type="entry name" value="Helical backbone' metal receptor"/>
    <property type="match status" value="1"/>
</dbReference>
<dbReference type="RefSeq" id="WP_159071948.1">
    <property type="nucleotide sequence ID" value="NZ_FUXM01000011.1"/>
</dbReference>
<dbReference type="PANTHER" id="PTHR33712">
    <property type="entry name" value="LIGHT-INDEPENDENT PROTOCHLOROPHYLLIDE REDUCTASE SUBUNIT B"/>
    <property type="match status" value="1"/>
</dbReference>
<keyword evidence="1 2" id="KW-0535">Nitrogen fixation</keyword>
<dbReference type="Proteomes" id="UP000189933">
    <property type="component" value="Unassembled WGS sequence"/>
</dbReference>
<dbReference type="Gene3D" id="3.40.50.1980">
    <property type="entry name" value="Nitrogenase molybdenum iron protein domain"/>
    <property type="match status" value="3"/>
</dbReference>
<evidence type="ECO:0000256" key="1">
    <source>
        <dbReference type="ARBA" id="ARBA00023231"/>
    </source>
</evidence>
<dbReference type="AlphaFoldDB" id="A0A1T4PF73"/>
<comment type="similarity">
    <text evidence="2">Belongs to the NifD/NifK/NifE/NifN family.</text>
</comment>
<dbReference type="EMBL" id="FUXM01000011">
    <property type="protein sequence ID" value="SJZ90129.1"/>
    <property type="molecule type" value="Genomic_DNA"/>
</dbReference>
<dbReference type="Gene3D" id="1.20.89.10">
    <property type="entry name" value="Nitrogenase Molybdenum-iron Protein, subunit B, domain 4"/>
    <property type="match status" value="1"/>
</dbReference>
<evidence type="ECO:0000313" key="5">
    <source>
        <dbReference type="Proteomes" id="UP000189933"/>
    </source>
</evidence>
<dbReference type="Pfam" id="PF00148">
    <property type="entry name" value="Oxidored_nitro"/>
    <property type="match status" value="1"/>
</dbReference>
<dbReference type="InterPro" id="IPR000318">
    <property type="entry name" value="Nase_comp1_CS"/>
</dbReference>
<reference evidence="5" key="1">
    <citation type="submission" date="2017-02" db="EMBL/GenBank/DDBJ databases">
        <authorList>
            <person name="Varghese N."/>
            <person name="Submissions S."/>
        </authorList>
    </citation>
    <scope>NUCLEOTIDE SEQUENCE [LARGE SCALE GENOMIC DNA]</scope>
    <source>
        <strain evidence="5">DSM 16521</strain>
    </source>
</reference>
<evidence type="ECO:0000313" key="4">
    <source>
        <dbReference type="EMBL" id="SJZ90129.1"/>
    </source>
</evidence>
<dbReference type="PANTHER" id="PTHR33712:SF7">
    <property type="entry name" value="LIGHT-INDEPENDENT PROTOCHLOROPHYLLIDE REDUCTASE SUBUNIT B"/>
    <property type="match status" value="1"/>
</dbReference>
<evidence type="ECO:0000259" key="3">
    <source>
        <dbReference type="Pfam" id="PF00148"/>
    </source>
</evidence>
<dbReference type="GO" id="GO:0016163">
    <property type="term" value="F:nitrogenase activity"/>
    <property type="evidence" value="ECO:0007669"/>
    <property type="project" value="InterPro"/>
</dbReference>
<feature type="domain" description="Nitrogenase/oxidoreductase component 1" evidence="3">
    <location>
        <begin position="16"/>
        <end position="436"/>
    </location>
</feature>
<organism evidence="4 5">
    <name type="scientific">Carboxydocella sporoproducens DSM 16521</name>
    <dbReference type="NCBI Taxonomy" id="1121270"/>
    <lineage>
        <taxon>Bacteria</taxon>
        <taxon>Bacillati</taxon>
        <taxon>Bacillota</taxon>
        <taxon>Clostridia</taxon>
        <taxon>Eubacteriales</taxon>
        <taxon>Clostridiales Family XVI. Incertae Sedis</taxon>
        <taxon>Carboxydocella</taxon>
    </lineage>
</organism>
<sequence length="451" mass="49805">MAEHEYKAVVNPCKLCMPLGAVLALKGVEATVILLHGSQGCATYMRRFLGGHFNEPVDIASTALTEKDAIYGGGSNLERAFANILRQYQSVQMIGIPTTCLAETIGDDVELMVEKLKKEGKTASVEVVPVSTPSYAGTHLEGYYTAIYQIAKHLVKPPQQKNCYDLNLIPGIISPADIRYLKRLLATIEVEAVFFPDYSETLDGGATISYPLIPEGGTPLTQIRRLAQARYTMQMGLSSSKLETVGDYLLKEFAVPLERIPLPVGLKGTDRLVGQLLRLKGLQSLPAEIEKERNRLLDAMVDAHKVLFGKRPAIYGDADLVEALTGFALELGMQPAVLSIGGDNPETVQRLEQLTRNLTRRPVILNRADFTEIRQAVRQSKADLLIGGSDGEYIERTEGIPLVRTGFPVDDRFGSQRQLIVGYEGAMRLLDLWANAYLELEQKKLRRETKC</sequence>
<dbReference type="InterPro" id="IPR000510">
    <property type="entry name" value="Nase/OxRdtase_comp1"/>
</dbReference>
<gene>
    <name evidence="4" type="ORF">SAMN02745885_01248</name>
</gene>
<dbReference type="InterPro" id="IPR050152">
    <property type="entry name" value="ChlB/BchB/BchZ"/>
</dbReference>
<name>A0A1T4PF73_9FIRM</name>
<keyword evidence="5" id="KW-1185">Reference proteome</keyword>
<evidence type="ECO:0000256" key="2">
    <source>
        <dbReference type="RuleBase" id="RU004021"/>
    </source>
</evidence>
<proteinExistence type="inferred from homology"/>
<dbReference type="PROSITE" id="PS00699">
    <property type="entry name" value="NITROGENASE_1_1"/>
    <property type="match status" value="1"/>
</dbReference>